<evidence type="ECO:0000313" key="1">
    <source>
        <dbReference type="Proteomes" id="UP000887580"/>
    </source>
</evidence>
<accession>A0AC35EX56</accession>
<organism evidence="1 2">
    <name type="scientific">Panagrolaimus sp. PS1159</name>
    <dbReference type="NCBI Taxonomy" id="55785"/>
    <lineage>
        <taxon>Eukaryota</taxon>
        <taxon>Metazoa</taxon>
        <taxon>Ecdysozoa</taxon>
        <taxon>Nematoda</taxon>
        <taxon>Chromadorea</taxon>
        <taxon>Rhabditida</taxon>
        <taxon>Tylenchina</taxon>
        <taxon>Panagrolaimomorpha</taxon>
        <taxon>Panagrolaimoidea</taxon>
        <taxon>Panagrolaimidae</taxon>
        <taxon>Panagrolaimus</taxon>
    </lineage>
</organism>
<sequence length="183" mass="18783">MYHLLLSILVGLQIFHVSFAACQNGIPIIPKLSTTTTTSTTSTTTTTPTTTTTTTTTTTPAPTTTTTTLAPTTTTPAPAACTTCGNLGFAPPPPEYSIVASGGFISPSNNAAGCKQYFVGCYEYADRAIIIGANQQFLPLSLGTPGAKAAILTCNNAGQIEGPMWGNGAAIVPITSVYCARQI</sequence>
<proteinExistence type="predicted"/>
<dbReference type="WBParaSite" id="PS1159_v2.g11614.t1">
    <property type="protein sequence ID" value="PS1159_v2.g11614.t1"/>
    <property type="gene ID" value="PS1159_v2.g11614"/>
</dbReference>
<evidence type="ECO:0000313" key="2">
    <source>
        <dbReference type="WBParaSite" id="PS1159_v2.g11614.t1"/>
    </source>
</evidence>
<dbReference type="Proteomes" id="UP000887580">
    <property type="component" value="Unplaced"/>
</dbReference>
<name>A0AC35EX56_9BILA</name>
<protein>
    <submittedName>
        <fullName evidence="2">Uncharacterized protein</fullName>
    </submittedName>
</protein>
<reference evidence="2" key="1">
    <citation type="submission" date="2022-11" db="UniProtKB">
        <authorList>
            <consortium name="WormBaseParasite"/>
        </authorList>
    </citation>
    <scope>IDENTIFICATION</scope>
</reference>